<sequence length="71" mass="8617">MMYQLFAPSLFLDSFQFFQIYYFNQASSSSFYTLQHFRLKFCLPPYDIINCFLHSDQLTCNVVHKLFRNHC</sequence>
<evidence type="ECO:0000313" key="2">
    <source>
        <dbReference type="Proteomes" id="UP000069272"/>
    </source>
</evidence>
<dbReference type="AlphaFoldDB" id="A0A182FZK0"/>
<dbReference type="VEuPathDB" id="VectorBase:AALB015015"/>
<accession>A0A182FZK0</accession>
<name>A0A182FZK0_ANOAL</name>
<dbReference type="EnsemblMetazoa" id="AALB015015-RA">
    <property type="protein sequence ID" value="AALB015015-PA"/>
    <property type="gene ID" value="AALB015015"/>
</dbReference>
<organism evidence="1 2">
    <name type="scientific">Anopheles albimanus</name>
    <name type="common">New world malaria mosquito</name>
    <dbReference type="NCBI Taxonomy" id="7167"/>
    <lineage>
        <taxon>Eukaryota</taxon>
        <taxon>Metazoa</taxon>
        <taxon>Ecdysozoa</taxon>
        <taxon>Arthropoda</taxon>
        <taxon>Hexapoda</taxon>
        <taxon>Insecta</taxon>
        <taxon>Pterygota</taxon>
        <taxon>Neoptera</taxon>
        <taxon>Endopterygota</taxon>
        <taxon>Diptera</taxon>
        <taxon>Nematocera</taxon>
        <taxon>Culicoidea</taxon>
        <taxon>Culicidae</taxon>
        <taxon>Anophelinae</taxon>
        <taxon>Anopheles</taxon>
    </lineage>
</organism>
<reference evidence="2" key="1">
    <citation type="journal article" date="2017" name="G3 (Bethesda)">
        <title>The Physical Genome Mapping of Anopheles albimanus Corrected Scaffold Misassemblies and Identified Interarm Rearrangements in Genus Anopheles.</title>
        <authorList>
            <person name="Artemov G.N."/>
            <person name="Peery A.N."/>
            <person name="Jiang X."/>
            <person name="Tu Z."/>
            <person name="Stegniy V.N."/>
            <person name="Sharakhova M.V."/>
            <person name="Sharakhov I.V."/>
        </authorList>
    </citation>
    <scope>NUCLEOTIDE SEQUENCE [LARGE SCALE GENOMIC DNA]</scope>
    <source>
        <strain evidence="2">STECLA/ALBI9_A</strain>
    </source>
</reference>
<reference evidence="1" key="2">
    <citation type="submission" date="2022-08" db="UniProtKB">
        <authorList>
            <consortium name="EnsemblMetazoa"/>
        </authorList>
    </citation>
    <scope>IDENTIFICATION</scope>
    <source>
        <strain evidence="1">STECLA/ALBI9_A</strain>
    </source>
</reference>
<keyword evidence="2" id="KW-1185">Reference proteome</keyword>
<evidence type="ECO:0000313" key="1">
    <source>
        <dbReference type="EnsemblMetazoa" id="AALB015015-PA"/>
    </source>
</evidence>
<protein>
    <submittedName>
        <fullName evidence="1">Uncharacterized protein</fullName>
    </submittedName>
</protein>
<dbReference type="Proteomes" id="UP000069272">
    <property type="component" value="Unassembled WGS sequence"/>
</dbReference>
<proteinExistence type="predicted"/>